<dbReference type="Pfam" id="PF13576">
    <property type="entry name" value="Pentapeptide_3"/>
    <property type="match status" value="3"/>
</dbReference>
<reference evidence="1 2" key="1">
    <citation type="submission" date="2015-02" db="EMBL/GenBank/DDBJ databases">
        <authorList>
            <person name="Ju K.-S."/>
            <person name="Doroghazi J.R."/>
            <person name="Metcalf W."/>
        </authorList>
    </citation>
    <scope>NUCLEOTIDE SEQUENCE [LARGE SCALE GENOMIC DNA]</scope>
    <source>
        <strain evidence="1 2">NRRL ISP-5550</strain>
    </source>
</reference>
<dbReference type="AlphaFoldDB" id="A0A0F4IQN9"/>
<name>A0A0F4IQN9_9ACTN</name>
<protein>
    <recommendedName>
        <fullName evidence="3">Pentapeptide repeat-containing protein</fullName>
    </recommendedName>
</protein>
<keyword evidence="2" id="KW-1185">Reference proteome</keyword>
<dbReference type="InterPro" id="IPR001646">
    <property type="entry name" value="5peptide_repeat"/>
</dbReference>
<dbReference type="Proteomes" id="UP000033551">
    <property type="component" value="Unassembled WGS sequence"/>
</dbReference>
<sequence length="585" mass="63162">MARLMDIPTRTVLPGGERPELLSLLLDPPGALGRASRLLALLPAGLAQYRGALGEGAPPLALVLGTGETERRPAEPERLVDHPLITARLRDARRRPTGRLLLVLSQRLYEELGDLLGPSALSTLIPLGDGTRAWVYEGDPRQLAELLAEAEESVRGQTIPWSRCRTWNSDTEPLGCPGVRLPDRDACLAHLPPGEQEAVLSALGPGSSVDFRGVPLTQGLLRRVLDAVREPDAGQITLGEVSFAQARFVDGWEEPGVVFTGRADFSQAAFAGPVDFSGAEFRAEVSFERAVFEDTARFPHSRFEGPAGFHRAVFRQGAQFTQVTWRDDVSFRGATIEDFCGLRRVTVEGEADFSHIWSEGSMLLEDSAFARPVRFDHAMWRGPLQVADTRFEAAAVFEQARCEGVALFRANRFNGPALFVSTVFHGAASFSMGAFEAAAAFSGAAFNGRASFASTVCAHGVSFDRAVFSGSLMWRDMTVENGPSSFTGARFLGPASFLRTEFVTETGFDGAVFDGRVSITDSTFRAGLTFDGAVFNARTEFTGVNLPEALPLPGDWSATRSVTGLWHITSPHPATLGEDAAPDDT</sequence>
<dbReference type="Gene3D" id="2.160.20.80">
    <property type="entry name" value="E3 ubiquitin-protein ligase SopA"/>
    <property type="match status" value="1"/>
</dbReference>
<evidence type="ECO:0000313" key="1">
    <source>
        <dbReference type="EMBL" id="KJY23974.1"/>
    </source>
</evidence>
<dbReference type="EMBL" id="JZWV01001319">
    <property type="protein sequence ID" value="KJY23974.1"/>
    <property type="molecule type" value="Genomic_DNA"/>
</dbReference>
<organism evidence="1 2">
    <name type="scientific">Streptomyces katrae</name>
    <dbReference type="NCBI Taxonomy" id="68223"/>
    <lineage>
        <taxon>Bacteria</taxon>
        <taxon>Bacillati</taxon>
        <taxon>Actinomycetota</taxon>
        <taxon>Actinomycetes</taxon>
        <taxon>Kitasatosporales</taxon>
        <taxon>Streptomycetaceae</taxon>
        <taxon>Streptomyces</taxon>
    </lineage>
</organism>
<proteinExistence type="predicted"/>
<dbReference type="PATRIC" id="fig|68223.7.peg.4648"/>
<evidence type="ECO:0008006" key="3">
    <source>
        <dbReference type="Google" id="ProtNLM"/>
    </source>
</evidence>
<comment type="caution">
    <text evidence="1">The sequence shown here is derived from an EMBL/GenBank/DDBJ whole genome shotgun (WGS) entry which is preliminary data.</text>
</comment>
<accession>A0A0F4IQN9</accession>
<evidence type="ECO:0000313" key="2">
    <source>
        <dbReference type="Proteomes" id="UP000033551"/>
    </source>
</evidence>
<gene>
    <name evidence="1" type="ORF">VR44_36695</name>
</gene>